<dbReference type="InterPro" id="IPR044839">
    <property type="entry name" value="NDR1-like"/>
</dbReference>
<proteinExistence type="predicted"/>
<evidence type="ECO:0000256" key="2">
    <source>
        <dbReference type="ARBA" id="ARBA00022692"/>
    </source>
</evidence>
<dbReference type="Gene3D" id="2.60.40.1820">
    <property type="match status" value="1"/>
</dbReference>
<evidence type="ECO:0000256" key="3">
    <source>
        <dbReference type="ARBA" id="ARBA00022989"/>
    </source>
</evidence>
<dbReference type="GO" id="GO:0098542">
    <property type="term" value="P:defense response to other organism"/>
    <property type="evidence" value="ECO:0007669"/>
    <property type="project" value="InterPro"/>
</dbReference>
<evidence type="ECO:0000256" key="1">
    <source>
        <dbReference type="ARBA" id="ARBA00004167"/>
    </source>
</evidence>
<evidence type="ECO:0000256" key="4">
    <source>
        <dbReference type="ARBA" id="ARBA00023136"/>
    </source>
</evidence>
<comment type="subcellular location">
    <subcellularLocation>
        <location evidence="1">Membrane</location>
        <topology evidence="1">Single-pass membrane protein</topology>
    </subcellularLocation>
</comment>
<dbReference type="InterPro" id="IPR004864">
    <property type="entry name" value="LEA_2"/>
</dbReference>
<evidence type="ECO:0000256" key="5">
    <source>
        <dbReference type="SAM" id="Phobius"/>
    </source>
</evidence>
<sequence>MIERTNSSRRIIEMEMESSSNLGENRSYNVEDCKYTRRHKRKKKICMFILCAYMLFTITSTILNFTVFRPKRPTINLNSITLEDLAVSVDSARFKVNLNITMNGSVSIENHNRVSFQYEDINPYIEYGGQEIGDVHIPAGKIGARTTTTMNFTLIIMANQISSNPNLFSDVVEKGMLQLTLYMKLKGKVKLNVLFKIKIKASSKCDLYLDIRNGTLANQSCHSKIKL</sequence>
<evidence type="ECO:0000259" key="6">
    <source>
        <dbReference type="Pfam" id="PF03168"/>
    </source>
</evidence>
<dbReference type="EMBL" id="CP133621">
    <property type="protein sequence ID" value="WMV51702.1"/>
    <property type="molecule type" value="Genomic_DNA"/>
</dbReference>
<feature type="domain" description="Late embryogenesis abundant protein LEA-2 subgroup" evidence="6">
    <location>
        <begin position="106"/>
        <end position="205"/>
    </location>
</feature>
<keyword evidence="4 5" id="KW-0472">Membrane</keyword>
<dbReference type="Pfam" id="PF03168">
    <property type="entry name" value="LEA_2"/>
    <property type="match status" value="1"/>
</dbReference>
<dbReference type="PANTHER" id="PTHR31234">
    <property type="entry name" value="LATE EMBRYOGENESIS ABUNDANT (LEA) HYDROXYPROLINE-RICH GLYCOPROTEIN FAMILY"/>
    <property type="match status" value="1"/>
</dbReference>
<dbReference type="SUPFAM" id="SSF117070">
    <property type="entry name" value="LEA14-like"/>
    <property type="match status" value="1"/>
</dbReference>
<dbReference type="GO" id="GO:0016020">
    <property type="term" value="C:membrane"/>
    <property type="evidence" value="ECO:0007669"/>
    <property type="project" value="UniProtKB-SubCell"/>
</dbReference>
<evidence type="ECO:0000313" key="8">
    <source>
        <dbReference type="Proteomes" id="UP001234989"/>
    </source>
</evidence>
<accession>A0AAF0USP1</accession>
<gene>
    <name evidence="7" type="ORF">MTR67_045087</name>
</gene>
<keyword evidence="3 5" id="KW-1133">Transmembrane helix</keyword>
<keyword evidence="2 5" id="KW-0812">Transmembrane</keyword>
<organism evidence="7 8">
    <name type="scientific">Solanum verrucosum</name>
    <dbReference type="NCBI Taxonomy" id="315347"/>
    <lineage>
        <taxon>Eukaryota</taxon>
        <taxon>Viridiplantae</taxon>
        <taxon>Streptophyta</taxon>
        <taxon>Embryophyta</taxon>
        <taxon>Tracheophyta</taxon>
        <taxon>Spermatophyta</taxon>
        <taxon>Magnoliopsida</taxon>
        <taxon>eudicotyledons</taxon>
        <taxon>Gunneridae</taxon>
        <taxon>Pentapetalae</taxon>
        <taxon>asterids</taxon>
        <taxon>lamiids</taxon>
        <taxon>Solanales</taxon>
        <taxon>Solanaceae</taxon>
        <taxon>Solanoideae</taxon>
        <taxon>Solaneae</taxon>
        <taxon>Solanum</taxon>
    </lineage>
</organism>
<name>A0AAF0USP1_SOLVR</name>
<keyword evidence="8" id="KW-1185">Reference proteome</keyword>
<protein>
    <recommendedName>
        <fullName evidence="6">Late embryogenesis abundant protein LEA-2 subgroup domain-containing protein</fullName>
    </recommendedName>
</protein>
<feature type="transmembrane region" description="Helical" evidence="5">
    <location>
        <begin position="45"/>
        <end position="68"/>
    </location>
</feature>
<dbReference type="AlphaFoldDB" id="A0AAF0USP1"/>
<dbReference type="Proteomes" id="UP001234989">
    <property type="component" value="Chromosome 10"/>
</dbReference>
<reference evidence="7" key="1">
    <citation type="submission" date="2023-08" db="EMBL/GenBank/DDBJ databases">
        <title>A de novo genome assembly of Solanum verrucosum Schlechtendal, a Mexican diploid species geographically isolated from the other diploid A-genome species in potato relatives.</title>
        <authorList>
            <person name="Hosaka K."/>
        </authorList>
    </citation>
    <scope>NUCLEOTIDE SEQUENCE</scope>
    <source>
        <tissue evidence="7">Young leaves</tissue>
    </source>
</reference>
<dbReference type="PANTHER" id="PTHR31234:SF65">
    <property type="entry name" value="LATE EMBRYOGENESIS ABUNDANT PROTEIN, LEA_2 SUBGROUP"/>
    <property type="match status" value="1"/>
</dbReference>
<evidence type="ECO:0000313" key="7">
    <source>
        <dbReference type="EMBL" id="WMV51702.1"/>
    </source>
</evidence>